<protein>
    <submittedName>
        <fullName evidence="5">Substrate-binding domain-containing protein</fullName>
    </submittedName>
</protein>
<dbReference type="KEGG" id="prv:G7070_03550"/>
<sequence length="77" mass="7840">MWAEGLAVPESVAVIGQDDWWPVVHGRVPISSVSMNLEDVGAVAAQLLTDPDAAPGVHLVAPAVVARATTIPGACAD</sequence>
<keyword evidence="2" id="KW-0238">DNA-binding</keyword>
<accession>A0A6G7Y413</accession>
<organism evidence="5 6">
    <name type="scientific">Propioniciclava coleopterorum</name>
    <dbReference type="NCBI Taxonomy" id="2714937"/>
    <lineage>
        <taxon>Bacteria</taxon>
        <taxon>Bacillati</taxon>
        <taxon>Actinomycetota</taxon>
        <taxon>Actinomycetes</taxon>
        <taxon>Propionibacteriales</taxon>
        <taxon>Propionibacteriaceae</taxon>
        <taxon>Propioniciclava</taxon>
    </lineage>
</organism>
<dbReference type="AlphaFoldDB" id="A0A6G7Y413"/>
<keyword evidence="3" id="KW-0804">Transcription</keyword>
<evidence type="ECO:0000259" key="4">
    <source>
        <dbReference type="Pfam" id="PF13377"/>
    </source>
</evidence>
<proteinExistence type="predicted"/>
<name>A0A6G7Y413_9ACTN</name>
<dbReference type="SUPFAM" id="SSF53822">
    <property type="entry name" value="Periplasmic binding protein-like I"/>
    <property type="match status" value="1"/>
</dbReference>
<dbReference type="EMBL" id="CP049865">
    <property type="protein sequence ID" value="QIK71523.1"/>
    <property type="molecule type" value="Genomic_DNA"/>
</dbReference>
<evidence type="ECO:0000313" key="6">
    <source>
        <dbReference type="Proteomes" id="UP000501058"/>
    </source>
</evidence>
<keyword evidence="1" id="KW-0805">Transcription regulation</keyword>
<dbReference type="InterPro" id="IPR046335">
    <property type="entry name" value="LacI/GalR-like_sensor"/>
</dbReference>
<evidence type="ECO:0000256" key="1">
    <source>
        <dbReference type="ARBA" id="ARBA00023015"/>
    </source>
</evidence>
<evidence type="ECO:0000256" key="3">
    <source>
        <dbReference type="ARBA" id="ARBA00023163"/>
    </source>
</evidence>
<dbReference type="InterPro" id="IPR028082">
    <property type="entry name" value="Peripla_BP_I"/>
</dbReference>
<keyword evidence="6" id="KW-1185">Reference proteome</keyword>
<feature type="domain" description="Transcriptional regulator LacI/GalR-like sensor" evidence="4">
    <location>
        <begin position="4"/>
        <end position="70"/>
    </location>
</feature>
<dbReference type="Pfam" id="PF13377">
    <property type="entry name" value="Peripla_BP_3"/>
    <property type="match status" value="1"/>
</dbReference>
<reference evidence="5 6" key="1">
    <citation type="submission" date="2020-03" db="EMBL/GenBank/DDBJ databases">
        <title>Propioniciclava sp. nov., isolated from Hydrophilus acuminatus.</title>
        <authorList>
            <person name="Hyun D.-W."/>
            <person name="Bae J.-W."/>
        </authorList>
    </citation>
    <scope>NUCLEOTIDE SEQUENCE [LARGE SCALE GENOMIC DNA]</scope>
    <source>
        <strain evidence="5 6">HDW11</strain>
    </source>
</reference>
<dbReference type="Gene3D" id="3.40.50.2300">
    <property type="match status" value="2"/>
</dbReference>
<gene>
    <name evidence="5" type="ORF">G7070_03550</name>
</gene>
<evidence type="ECO:0000256" key="2">
    <source>
        <dbReference type="ARBA" id="ARBA00023125"/>
    </source>
</evidence>
<dbReference type="GO" id="GO:0003677">
    <property type="term" value="F:DNA binding"/>
    <property type="evidence" value="ECO:0007669"/>
    <property type="project" value="UniProtKB-KW"/>
</dbReference>
<dbReference type="Proteomes" id="UP000501058">
    <property type="component" value="Chromosome"/>
</dbReference>
<evidence type="ECO:0000313" key="5">
    <source>
        <dbReference type="EMBL" id="QIK71523.1"/>
    </source>
</evidence>